<dbReference type="Gene3D" id="3.40.50.300">
    <property type="entry name" value="P-loop containing nucleotide triphosphate hydrolases"/>
    <property type="match status" value="1"/>
</dbReference>
<dbReference type="OrthoDB" id="2111302at2"/>
<keyword evidence="6" id="KW-0472">Membrane</keyword>
<evidence type="ECO:0000256" key="2">
    <source>
        <dbReference type="ARBA" id="ARBA00022475"/>
    </source>
</evidence>
<sequence>MTAGSILEVENLNFSRDGNDYLDDFEIEVKSKSIHSVIFQNEESKNKLLEFLKGESDCGEGELRFKNKNLSQQELQELGRKTFYFINQYSAVNPEKDPLGIFKFNKKGESGNRSTVFPEMTVAENIFFGREPIKKFLFFKSIDNEKMFEETLRLLELLEVKIYPEQKMQELSPLKKQLVELLKALSFGTELVIIDQAVVELSKKEKGLFFNFMQILKKNEITIIYFTKEIEEVFSSSDQVTVLKEGKNVGTVEVSDIEYNELALLLMGR</sequence>
<dbReference type="GO" id="GO:0016887">
    <property type="term" value="F:ATP hydrolysis activity"/>
    <property type="evidence" value="ECO:0007669"/>
    <property type="project" value="InterPro"/>
</dbReference>
<dbReference type="InterPro" id="IPR003439">
    <property type="entry name" value="ABC_transporter-like_ATP-bd"/>
</dbReference>
<evidence type="ECO:0000259" key="7">
    <source>
        <dbReference type="PROSITE" id="PS50893"/>
    </source>
</evidence>
<evidence type="ECO:0000313" key="9">
    <source>
        <dbReference type="Proteomes" id="UP000244089"/>
    </source>
</evidence>
<dbReference type="Proteomes" id="UP000244089">
    <property type="component" value="Unassembled WGS sequence"/>
</dbReference>
<evidence type="ECO:0000256" key="1">
    <source>
        <dbReference type="ARBA" id="ARBA00022448"/>
    </source>
</evidence>
<name>A0A2T5RIC3_9FIRM</name>
<keyword evidence="3" id="KW-0547">Nucleotide-binding</keyword>
<evidence type="ECO:0000256" key="4">
    <source>
        <dbReference type="ARBA" id="ARBA00022840"/>
    </source>
</evidence>
<dbReference type="EMBL" id="QAXS01000021">
    <property type="protein sequence ID" value="PTV97933.1"/>
    <property type="molecule type" value="Genomic_DNA"/>
</dbReference>
<gene>
    <name evidence="8" type="ORF">C8C76_12137</name>
</gene>
<keyword evidence="5" id="KW-1278">Translocase</keyword>
<dbReference type="PROSITE" id="PS50893">
    <property type="entry name" value="ABC_TRANSPORTER_2"/>
    <property type="match status" value="1"/>
</dbReference>
<dbReference type="SUPFAM" id="SSF52540">
    <property type="entry name" value="P-loop containing nucleoside triphosphate hydrolases"/>
    <property type="match status" value="1"/>
</dbReference>
<dbReference type="InterPro" id="IPR027417">
    <property type="entry name" value="P-loop_NTPase"/>
</dbReference>
<evidence type="ECO:0000256" key="6">
    <source>
        <dbReference type="ARBA" id="ARBA00023136"/>
    </source>
</evidence>
<dbReference type="AlphaFoldDB" id="A0A2T5RIC3"/>
<keyword evidence="1" id="KW-0813">Transport</keyword>
<reference evidence="8 9" key="1">
    <citation type="submission" date="2018-04" db="EMBL/GenBank/DDBJ databases">
        <title>Subsurface microbial communities from deep shales in Ohio and West Virginia, USA.</title>
        <authorList>
            <person name="Wrighton K."/>
        </authorList>
    </citation>
    <scope>NUCLEOTIDE SEQUENCE [LARGE SCALE GENOMIC DNA]</scope>
    <source>
        <strain evidence="8 9">WC1</strain>
    </source>
</reference>
<keyword evidence="4" id="KW-0067">ATP-binding</keyword>
<dbReference type="RefSeq" id="WP_108140952.1">
    <property type="nucleotide sequence ID" value="NZ_QAXS01000021.1"/>
</dbReference>
<keyword evidence="2" id="KW-1003">Cell membrane</keyword>
<evidence type="ECO:0000256" key="5">
    <source>
        <dbReference type="ARBA" id="ARBA00022967"/>
    </source>
</evidence>
<organism evidence="8 9">
    <name type="scientific">Halanaerobium saccharolyticum</name>
    <dbReference type="NCBI Taxonomy" id="43595"/>
    <lineage>
        <taxon>Bacteria</taxon>
        <taxon>Bacillati</taxon>
        <taxon>Bacillota</taxon>
        <taxon>Clostridia</taxon>
        <taxon>Halanaerobiales</taxon>
        <taxon>Halanaerobiaceae</taxon>
        <taxon>Halanaerobium</taxon>
    </lineage>
</organism>
<dbReference type="PANTHER" id="PTHR43790">
    <property type="entry name" value="CARBOHYDRATE TRANSPORT ATP-BINDING PROTEIN MG119-RELATED"/>
    <property type="match status" value="1"/>
</dbReference>
<dbReference type="PANTHER" id="PTHR43790:SF3">
    <property type="entry name" value="D-ALLOSE IMPORT ATP-BINDING PROTEIN ALSA-RELATED"/>
    <property type="match status" value="1"/>
</dbReference>
<dbReference type="GO" id="GO:0005524">
    <property type="term" value="F:ATP binding"/>
    <property type="evidence" value="ECO:0007669"/>
    <property type="project" value="UniProtKB-KW"/>
</dbReference>
<feature type="domain" description="ABC transporter" evidence="7">
    <location>
        <begin position="7"/>
        <end position="267"/>
    </location>
</feature>
<evidence type="ECO:0000313" key="8">
    <source>
        <dbReference type="EMBL" id="PTV97933.1"/>
    </source>
</evidence>
<evidence type="ECO:0000256" key="3">
    <source>
        <dbReference type="ARBA" id="ARBA00022741"/>
    </source>
</evidence>
<protein>
    <submittedName>
        <fullName evidence="8">ABC transporter family protein</fullName>
    </submittedName>
</protein>
<comment type="caution">
    <text evidence="8">The sequence shown here is derived from an EMBL/GenBank/DDBJ whole genome shotgun (WGS) entry which is preliminary data.</text>
</comment>
<dbReference type="InterPro" id="IPR050107">
    <property type="entry name" value="ABC_carbohydrate_import_ATPase"/>
</dbReference>
<proteinExistence type="predicted"/>
<accession>A0A2T5RIC3</accession>